<evidence type="ECO:0000256" key="2">
    <source>
        <dbReference type="ARBA" id="ARBA00023315"/>
    </source>
</evidence>
<dbReference type="RefSeq" id="WP_093168036.1">
    <property type="nucleotide sequence ID" value="NZ_FNCN01000002.1"/>
</dbReference>
<dbReference type="Pfam" id="PF08541">
    <property type="entry name" value="ACP_syn_III_C"/>
    <property type="match status" value="1"/>
</dbReference>
<keyword evidence="2" id="KW-0012">Acyltransferase</keyword>
<dbReference type="AlphaFoldDB" id="A0A1G7SHC8"/>
<dbReference type="PANTHER" id="PTHR34069:SF2">
    <property type="entry name" value="BETA-KETOACYL-[ACYL-CARRIER-PROTEIN] SYNTHASE III"/>
    <property type="match status" value="1"/>
</dbReference>
<protein>
    <submittedName>
        <fullName evidence="5">3-oxoacyl-[acyl-carrier-protein] synthase III</fullName>
    </submittedName>
</protein>
<dbReference type="Pfam" id="PF00108">
    <property type="entry name" value="Thiolase_N"/>
    <property type="match status" value="1"/>
</dbReference>
<organism evidence="5 6">
    <name type="scientific">Sinosporangium album</name>
    <dbReference type="NCBI Taxonomy" id="504805"/>
    <lineage>
        <taxon>Bacteria</taxon>
        <taxon>Bacillati</taxon>
        <taxon>Actinomycetota</taxon>
        <taxon>Actinomycetes</taxon>
        <taxon>Streptosporangiales</taxon>
        <taxon>Streptosporangiaceae</taxon>
        <taxon>Sinosporangium</taxon>
    </lineage>
</organism>
<gene>
    <name evidence="5" type="ORF">SAMN05421505_102308</name>
</gene>
<dbReference type="STRING" id="504805.SAMN05421505_102308"/>
<dbReference type="InterPro" id="IPR016039">
    <property type="entry name" value="Thiolase-like"/>
</dbReference>
<dbReference type="InterPro" id="IPR013747">
    <property type="entry name" value="ACP_syn_III_C"/>
</dbReference>
<keyword evidence="1" id="KW-0808">Transferase</keyword>
<dbReference type="SUPFAM" id="SSF53901">
    <property type="entry name" value="Thiolase-like"/>
    <property type="match status" value="1"/>
</dbReference>
<evidence type="ECO:0000256" key="1">
    <source>
        <dbReference type="ARBA" id="ARBA00022679"/>
    </source>
</evidence>
<reference evidence="5 6" key="1">
    <citation type="submission" date="2016-10" db="EMBL/GenBank/DDBJ databases">
        <authorList>
            <person name="de Groot N.N."/>
        </authorList>
    </citation>
    <scope>NUCLEOTIDE SEQUENCE [LARGE SCALE GENOMIC DNA]</scope>
    <source>
        <strain evidence="5 6">CPCC 201354</strain>
    </source>
</reference>
<evidence type="ECO:0000259" key="3">
    <source>
        <dbReference type="Pfam" id="PF00108"/>
    </source>
</evidence>
<dbReference type="Proteomes" id="UP000198923">
    <property type="component" value="Unassembled WGS sequence"/>
</dbReference>
<evidence type="ECO:0000313" key="5">
    <source>
        <dbReference type="EMBL" id="SDG22403.1"/>
    </source>
</evidence>
<dbReference type="Gene3D" id="3.40.47.10">
    <property type="match status" value="2"/>
</dbReference>
<dbReference type="GO" id="GO:0016747">
    <property type="term" value="F:acyltransferase activity, transferring groups other than amino-acyl groups"/>
    <property type="evidence" value="ECO:0007669"/>
    <property type="project" value="InterPro"/>
</dbReference>
<feature type="domain" description="Thiolase N-terminal" evidence="3">
    <location>
        <begin position="63"/>
        <end position="164"/>
    </location>
</feature>
<dbReference type="EMBL" id="FNCN01000002">
    <property type="protein sequence ID" value="SDG22403.1"/>
    <property type="molecule type" value="Genomic_DNA"/>
</dbReference>
<feature type="domain" description="Beta-ketoacyl-[acyl-carrier-protein] synthase III C-terminal" evidence="4">
    <location>
        <begin position="268"/>
        <end position="342"/>
    </location>
</feature>
<dbReference type="GO" id="GO:0044550">
    <property type="term" value="P:secondary metabolite biosynthetic process"/>
    <property type="evidence" value="ECO:0007669"/>
    <property type="project" value="TreeGrafter"/>
</dbReference>
<dbReference type="PANTHER" id="PTHR34069">
    <property type="entry name" value="3-OXOACYL-[ACYL-CARRIER-PROTEIN] SYNTHASE 3"/>
    <property type="match status" value="1"/>
</dbReference>
<evidence type="ECO:0000313" key="6">
    <source>
        <dbReference type="Proteomes" id="UP000198923"/>
    </source>
</evidence>
<accession>A0A1G7SHC8</accession>
<dbReference type="OrthoDB" id="9815506at2"/>
<proteinExistence type="predicted"/>
<keyword evidence="6" id="KW-1185">Reference proteome</keyword>
<name>A0A1G7SHC8_9ACTN</name>
<sequence>MRFRAIEHRLPSRPVTNDEVIDNLLRASARHLTREELGGLERLTRDCFTSSGTTVRYVRDEGETAVELAADAGERALASAGLDPGDIDLLIYAGVARGVVEPATAAMHQERLGLHRATSFDVMDACASWLRALQLAHMSVAHGHYRNVMILNAECAGRDSYRYELRSLEEFAHWHPTVTVGEAATVTIVSAGGDGFDDFAADFRSFGGKWDLCFVPLATFEGYAGRERAAVHDWEPMRFVSYGLRLMEFGTRKLIDHYRERPEFEKFEPDIVFGHSASDAASRYVVDSCGIDPGRYRFTHHKYGNTVSASVPLAMSDALASGDLADGDGVMVLMASSGVTTALARFTFKT</sequence>
<evidence type="ECO:0000259" key="4">
    <source>
        <dbReference type="Pfam" id="PF08541"/>
    </source>
</evidence>
<dbReference type="InterPro" id="IPR020616">
    <property type="entry name" value="Thiolase_N"/>
</dbReference>